<name>A0A8S2KGH4_9BILA</name>
<gene>
    <name evidence="2" type="ORF">BYL167_LOCUS5984</name>
</gene>
<evidence type="ECO:0000313" key="3">
    <source>
        <dbReference type="Proteomes" id="UP000681967"/>
    </source>
</evidence>
<comment type="caution">
    <text evidence="2">The sequence shown here is derived from an EMBL/GenBank/DDBJ whole genome shotgun (WGS) entry which is preliminary data.</text>
</comment>
<organism evidence="2 3">
    <name type="scientific">Rotaria magnacalcarata</name>
    <dbReference type="NCBI Taxonomy" id="392030"/>
    <lineage>
        <taxon>Eukaryota</taxon>
        <taxon>Metazoa</taxon>
        <taxon>Spiralia</taxon>
        <taxon>Gnathifera</taxon>
        <taxon>Rotifera</taxon>
        <taxon>Eurotatoria</taxon>
        <taxon>Bdelloidea</taxon>
        <taxon>Philodinida</taxon>
        <taxon>Philodinidae</taxon>
        <taxon>Rotaria</taxon>
    </lineage>
</organism>
<dbReference type="EMBL" id="CAJOBH010001413">
    <property type="protein sequence ID" value="CAF3853388.1"/>
    <property type="molecule type" value="Genomic_DNA"/>
</dbReference>
<evidence type="ECO:0000256" key="1">
    <source>
        <dbReference type="SAM" id="SignalP"/>
    </source>
</evidence>
<sequence>MASDRYSTLSILVLLYCTAAVFSQRLVYSHCDSVNDKDQFKLDVEAGSYKIEASWFKVYANNQDANKRGRSKIRKDNVISGINKKRYFKATYFIPKNPGNQTSIIGQGMEQIIGALWKPILFWMA</sequence>
<accession>A0A8S2KGH4</accession>
<feature type="signal peptide" evidence="1">
    <location>
        <begin position="1"/>
        <end position="23"/>
    </location>
</feature>
<evidence type="ECO:0000313" key="2">
    <source>
        <dbReference type="EMBL" id="CAF3853388.1"/>
    </source>
</evidence>
<keyword evidence="1" id="KW-0732">Signal</keyword>
<reference evidence="2" key="1">
    <citation type="submission" date="2021-02" db="EMBL/GenBank/DDBJ databases">
        <authorList>
            <person name="Nowell W R."/>
        </authorList>
    </citation>
    <scope>NUCLEOTIDE SEQUENCE</scope>
</reference>
<feature type="chain" id="PRO_5035712335" evidence="1">
    <location>
        <begin position="24"/>
        <end position="125"/>
    </location>
</feature>
<proteinExistence type="predicted"/>
<protein>
    <submittedName>
        <fullName evidence="2">Uncharacterized protein</fullName>
    </submittedName>
</protein>
<dbReference type="AlphaFoldDB" id="A0A8S2KGH4"/>
<dbReference type="Proteomes" id="UP000681967">
    <property type="component" value="Unassembled WGS sequence"/>
</dbReference>